<organism evidence="1 2">
    <name type="scientific">Paraburkholderia ultramafica</name>
    <dbReference type="NCBI Taxonomy" id="1544867"/>
    <lineage>
        <taxon>Bacteria</taxon>
        <taxon>Pseudomonadati</taxon>
        <taxon>Pseudomonadota</taxon>
        <taxon>Betaproteobacteria</taxon>
        <taxon>Burkholderiales</taxon>
        <taxon>Burkholderiaceae</taxon>
        <taxon>Paraburkholderia</taxon>
    </lineage>
</organism>
<accession>A0A6S7CC86</accession>
<sequence length="111" mass="12220">MMLTSVATSATSVPRASRLARPKHLAVPLVIIDVTVPGTSSADGRRALHAAFGDDLRLYIVTIDRQHERVTFRVEVTSRTLDDVISLLTTTLDRATLGHAQATVIRRPRDY</sequence>
<proteinExistence type="predicted"/>
<protein>
    <submittedName>
        <fullName evidence="1">Uncharacterized protein</fullName>
    </submittedName>
</protein>
<evidence type="ECO:0000313" key="1">
    <source>
        <dbReference type="EMBL" id="CAB3776841.1"/>
    </source>
</evidence>
<dbReference type="AlphaFoldDB" id="A0A6S7CC86"/>
<dbReference type="EMBL" id="CADIKK010000001">
    <property type="protein sequence ID" value="CAB3776841.1"/>
    <property type="molecule type" value="Genomic_DNA"/>
</dbReference>
<keyword evidence="2" id="KW-1185">Reference proteome</keyword>
<gene>
    <name evidence="1" type="ORF">LMG28614_00295</name>
</gene>
<dbReference type="Proteomes" id="UP000494365">
    <property type="component" value="Unassembled WGS sequence"/>
</dbReference>
<reference evidence="1 2" key="1">
    <citation type="submission" date="2020-04" db="EMBL/GenBank/DDBJ databases">
        <authorList>
            <person name="De Canck E."/>
        </authorList>
    </citation>
    <scope>NUCLEOTIDE SEQUENCE [LARGE SCALE GENOMIC DNA]</scope>
    <source>
        <strain evidence="1 2">LMG 28614</strain>
    </source>
</reference>
<name>A0A6S7CC86_9BURK</name>
<evidence type="ECO:0000313" key="2">
    <source>
        <dbReference type="Proteomes" id="UP000494365"/>
    </source>
</evidence>